<dbReference type="EC" id="2.6.1.9" evidence="7"/>
<feature type="signal peptide" evidence="5">
    <location>
        <begin position="1"/>
        <end position="33"/>
    </location>
</feature>
<evidence type="ECO:0000259" key="6">
    <source>
        <dbReference type="Pfam" id="PF00155"/>
    </source>
</evidence>
<dbReference type="InterPro" id="IPR015424">
    <property type="entry name" value="PyrdxlP-dep_Trfase"/>
</dbReference>
<dbReference type="InterPro" id="IPR050106">
    <property type="entry name" value="HistidinolP_aminotransfase"/>
</dbReference>
<dbReference type="GO" id="GO:0030170">
    <property type="term" value="F:pyridoxal phosphate binding"/>
    <property type="evidence" value="ECO:0007669"/>
    <property type="project" value="InterPro"/>
</dbReference>
<protein>
    <submittedName>
        <fullName evidence="7">Histidinol-phosphate aminotransferase 2</fullName>
        <ecNumber evidence="7">2.6.1.9</ecNumber>
    </submittedName>
</protein>
<dbReference type="GO" id="GO:0004400">
    <property type="term" value="F:histidinol-phosphate transaminase activity"/>
    <property type="evidence" value="ECO:0007669"/>
    <property type="project" value="UniProtKB-EC"/>
</dbReference>
<evidence type="ECO:0000256" key="4">
    <source>
        <dbReference type="ARBA" id="ARBA00022898"/>
    </source>
</evidence>
<dbReference type="SUPFAM" id="SSF53383">
    <property type="entry name" value="PLP-dependent transferases"/>
    <property type="match status" value="1"/>
</dbReference>
<dbReference type="PANTHER" id="PTHR43643">
    <property type="entry name" value="HISTIDINOL-PHOSPHATE AMINOTRANSFERASE 2"/>
    <property type="match status" value="1"/>
</dbReference>
<feature type="chain" id="PRO_5002641610" evidence="5">
    <location>
        <begin position="34"/>
        <end position="379"/>
    </location>
</feature>
<dbReference type="InterPro" id="IPR004839">
    <property type="entry name" value="Aminotransferase_I/II_large"/>
</dbReference>
<evidence type="ECO:0000256" key="1">
    <source>
        <dbReference type="ARBA" id="ARBA00007970"/>
    </source>
</evidence>
<dbReference type="AlphaFoldDB" id="A1ZHV2"/>
<dbReference type="PROSITE" id="PS51318">
    <property type="entry name" value="TAT"/>
    <property type="match status" value="1"/>
</dbReference>
<organism evidence="7 8">
    <name type="scientific">Microscilla marina ATCC 23134</name>
    <dbReference type="NCBI Taxonomy" id="313606"/>
    <lineage>
        <taxon>Bacteria</taxon>
        <taxon>Pseudomonadati</taxon>
        <taxon>Bacteroidota</taxon>
        <taxon>Cytophagia</taxon>
        <taxon>Cytophagales</taxon>
        <taxon>Microscillaceae</taxon>
        <taxon>Microscilla</taxon>
    </lineage>
</organism>
<dbReference type="OrthoDB" id="9813612at2"/>
<reference evidence="7 8" key="1">
    <citation type="submission" date="2007-01" db="EMBL/GenBank/DDBJ databases">
        <authorList>
            <person name="Haygood M."/>
            <person name="Podell S."/>
            <person name="Anderson C."/>
            <person name="Hopkinson B."/>
            <person name="Roe K."/>
            <person name="Barbeau K."/>
            <person name="Gaasterland T."/>
            <person name="Ferriera S."/>
            <person name="Johnson J."/>
            <person name="Kravitz S."/>
            <person name="Beeson K."/>
            <person name="Sutton G."/>
            <person name="Rogers Y.-H."/>
            <person name="Friedman R."/>
            <person name="Frazier M."/>
            <person name="Venter J.C."/>
        </authorList>
    </citation>
    <scope>NUCLEOTIDE SEQUENCE [LARGE SCALE GENOMIC DNA]</scope>
    <source>
        <strain evidence="7 8">ATCC 23134</strain>
    </source>
</reference>
<evidence type="ECO:0000313" key="8">
    <source>
        <dbReference type="Proteomes" id="UP000004095"/>
    </source>
</evidence>
<dbReference type="InterPro" id="IPR015422">
    <property type="entry name" value="PyrdxlP-dep_Trfase_small"/>
</dbReference>
<evidence type="ECO:0000256" key="2">
    <source>
        <dbReference type="ARBA" id="ARBA00022576"/>
    </source>
</evidence>
<feature type="domain" description="Aminotransferase class I/classII large" evidence="6">
    <location>
        <begin position="44"/>
        <end position="371"/>
    </location>
</feature>
<dbReference type="Gene3D" id="3.90.1150.10">
    <property type="entry name" value="Aspartate Aminotransferase, domain 1"/>
    <property type="match status" value="1"/>
</dbReference>
<keyword evidence="8" id="KW-1185">Reference proteome</keyword>
<proteinExistence type="inferred from homology"/>
<dbReference type="Proteomes" id="UP000004095">
    <property type="component" value="Unassembled WGS sequence"/>
</dbReference>
<accession>A1ZHV2</accession>
<keyword evidence="5" id="KW-0732">Signal</keyword>
<evidence type="ECO:0000256" key="3">
    <source>
        <dbReference type="ARBA" id="ARBA00022679"/>
    </source>
</evidence>
<dbReference type="InterPro" id="IPR006311">
    <property type="entry name" value="TAT_signal"/>
</dbReference>
<keyword evidence="3 7" id="KW-0808">Transferase</keyword>
<dbReference type="EMBL" id="AAWS01000008">
    <property type="protein sequence ID" value="EAY30110.1"/>
    <property type="molecule type" value="Genomic_DNA"/>
</dbReference>
<evidence type="ECO:0000256" key="5">
    <source>
        <dbReference type="SAM" id="SignalP"/>
    </source>
</evidence>
<dbReference type="RefSeq" id="WP_002695700.1">
    <property type="nucleotide sequence ID" value="NZ_AAWS01000008.1"/>
</dbReference>
<keyword evidence="4" id="KW-0663">Pyridoxal phosphate</keyword>
<comment type="similarity">
    <text evidence="1">Belongs to the class-II pyridoxal-phosphate-dependent aminotransferase family. Histidinol-phosphate aminotransferase subfamily.</text>
</comment>
<dbReference type="eggNOG" id="COG0079">
    <property type="taxonomic scope" value="Bacteria"/>
</dbReference>
<dbReference type="PANTHER" id="PTHR43643:SF3">
    <property type="entry name" value="HISTIDINOL-PHOSPHATE AMINOTRANSFERASE"/>
    <property type="match status" value="1"/>
</dbReference>
<dbReference type="Pfam" id="PF00155">
    <property type="entry name" value="Aminotran_1_2"/>
    <property type="match status" value="1"/>
</dbReference>
<gene>
    <name evidence="7" type="ORF">M23134_05443</name>
</gene>
<dbReference type="CDD" id="cd00609">
    <property type="entry name" value="AAT_like"/>
    <property type="match status" value="1"/>
</dbReference>
<sequence>MKNTSLLSRRNWLRNTTLSSAGLVMAAHTGVFAQSANDYPNEEELVRLFSNENPYGPSRQAKAAIEKLLHRANRYPTYHEVNPQALKEAIAKKEGLKPENVVLGHGSYQLLTLIAILYGNQQQTLVIPRPTFNVTGAYAEKQLGARVKYVNLDTKFGMDLPAMRRAIDNRTSMVMICNPNNPTGTSVSAQKLADFCKEVGKKATVFVDEAYIEYAPPTHTQSMVALVRQQENVLITRTFSKMYGLAGMRVGYALARKDIATKLDALNGRFGQLINGLGLAAAMASLKDERFIKKSVRKNEEVKNWFYQQLRQTGVPYIASDTNFVYVQTGKIYANFHSQLATHHLKAVGHDKSEWSRISIGTLANMKQLMRSMKTMQKI</sequence>
<evidence type="ECO:0000313" key="7">
    <source>
        <dbReference type="EMBL" id="EAY30110.1"/>
    </source>
</evidence>
<comment type="caution">
    <text evidence="7">The sequence shown here is derived from an EMBL/GenBank/DDBJ whole genome shotgun (WGS) entry which is preliminary data.</text>
</comment>
<name>A1ZHV2_MICM2</name>
<dbReference type="InterPro" id="IPR015421">
    <property type="entry name" value="PyrdxlP-dep_Trfase_major"/>
</dbReference>
<dbReference type="Gene3D" id="3.40.640.10">
    <property type="entry name" value="Type I PLP-dependent aspartate aminotransferase-like (Major domain)"/>
    <property type="match status" value="1"/>
</dbReference>
<keyword evidence="2 7" id="KW-0032">Aminotransferase</keyword>